<accession>A0A7C2K015</accession>
<comment type="caution">
    <text evidence="2">The sequence shown here is derived from an EMBL/GenBank/DDBJ whole genome shotgun (WGS) entry which is preliminary data.</text>
</comment>
<organism evidence="2">
    <name type="scientific">Schlesneria paludicola</name>
    <dbReference type="NCBI Taxonomy" id="360056"/>
    <lineage>
        <taxon>Bacteria</taxon>
        <taxon>Pseudomonadati</taxon>
        <taxon>Planctomycetota</taxon>
        <taxon>Planctomycetia</taxon>
        <taxon>Planctomycetales</taxon>
        <taxon>Planctomycetaceae</taxon>
        <taxon>Schlesneria</taxon>
    </lineage>
</organism>
<dbReference type="Gene3D" id="2.10.70.10">
    <property type="entry name" value="Complement Module, domain 1"/>
    <property type="match status" value="1"/>
</dbReference>
<sequence>MCGDPPASSPNQAAENPAESSSAAPEHPAPRSFDSAELLQGHREVLIQHEGETYRLRLTKTGKLILNK</sequence>
<dbReference type="InterPro" id="IPR019600">
    <property type="entry name" value="Hemin_uptake_protein_HemP"/>
</dbReference>
<name>A0A7C2K015_9PLAN</name>
<proteinExistence type="predicted"/>
<feature type="compositionally biased region" description="Low complexity" evidence="1">
    <location>
        <begin position="13"/>
        <end position="26"/>
    </location>
</feature>
<protein>
    <submittedName>
        <fullName evidence="2">Hemin uptake protein HemP</fullName>
    </submittedName>
</protein>
<gene>
    <name evidence="2" type="primary">hemP</name>
    <name evidence="2" type="ORF">ENQ76_15900</name>
</gene>
<feature type="region of interest" description="Disordered" evidence="1">
    <location>
        <begin position="1"/>
        <end position="35"/>
    </location>
</feature>
<evidence type="ECO:0000256" key="1">
    <source>
        <dbReference type="SAM" id="MobiDB-lite"/>
    </source>
</evidence>
<dbReference type="EMBL" id="DSOK01000436">
    <property type="protein sequence ID" value="HEN16944.1"/>
    <property type="molecule type" value="Genomic_DNA"/>
</dbReference>
<dbReference type="AlphaFoldDB" id="A0A7C2K015"/>
<reference evidence="2" key="1">
    <citation type="journal article" date="2020" name="mSystems">
        <title>Genome- and Community-Level Interaction Insights into Carbon Utilization and Element Cycling Functions of Hydrothermarchaeota in Hydrothermal Sediment.</title>
        <authorList>
            <person name="Zhou Z."/>
            <person name="Liu Y."/>
            <person name="Xu W."/>
            <person name="Pan J."/>
            <person name="Luo Z.H."/>
            <person name="Li M."/>
        </authorList>
    </citation>
    <scope>NUCLEOTIDE SEQUENCE [LARGE SCALE GENOMIC DNA]</scope>
    <source>
        <strain evidence="2">SpSt-339</strain>
    </source>
</reference>
<dbReference type="Pfam" id="PF10636">
    <property type="entry name" value="hemP"/>
    <property type="match status" value="1"/>
</dbReference>
<evidence type="ECO:0000313" key="2">
    <source>
        <dbReference type="EMBL" id="HEN16944.1"/>
    </source>
</evidence>